<feature type="transmembrane region" description="Helical" evidence="1">
    <location>
        <begin position="22"/>
        <end position="39"/>
    </location>
</feature>
<keyword evidence="4" id="KW-1185">Reference proteome</keyword>
<dbReference type="AlphaFoldDB" id="A0A6N8IRM7"/>
<comment type="caution">
    <text evidence="3">The sequence shown here is derived from an EMBL/GenBank/DDBJ whole genome shotgun (WGS) entry which is preliminary data.</text>
</comment>
<keyword evidence="1" id="KW-0472">Membrane</keyword>
<evidence type="ECO:0000259" key="2">
    <source>
        <dbReference type="Pfam" id="PF11329"/>
    </source>
</evidence>
<evidence type="ECO:0000313" key="4">
    <source>
        <dbReference type="Proteomes" id="UP000469385"/>
    </source>
</evidence>
<feature type="domain" description="DUF3131" evidence="2">
    <location>
        <begin position="87"/>
        <end position="453"/>
    </location>
</feature>
<keyword evidence="1" id="KW-0812">Transmembrane</keyword>
<dbReference type="EMBL" id="WSEL01000003">
    <property type="protein sequence ID" value="MVQ29382.1"/>
    <property type="molecule type" value="Genomic_DNA"/>
</dbReference>
<organism evidence="3 4">
    <name type="scientific">Ramlibacter pinisoli</name>
    <dbReference type="NCBI Taxonomy" id="2682844"/>
    <lineage>
        <taxon>Bacteria</taxon>
        <taxon>Pseudomonadati</taxon>
        <taxon>Pseudomonadota</taxon>
        <taxon>Betaproteobacteria</taxon>
        <taxon>Burkholderiales</taxon>
        <taxon>Comamonadaceae</taxon>
        <taxon>Ramlibacter</taxon>
    </lineage>
</organism>
<dbReference type="RefSeq" id="WP_157397390.1">
    <property type="nucleotide sequence ID" value="NZ_WSEL01000003.1"/>
</dbReference>
<evidence type="ECO:0000313" key="3">
    <source>
        <dbReference type="EMBL" id="MVQ29382.1"/>
    </source>
</evidence>
<protein>
    <submittedName>
        <fullName evidence="3">DUF3131 domain-containing protein</fullName>
    </submittedName>
</protein>
<keyword evidence="1" id="KW-1133">Transmembrane helix</keyword>
<accession>A0A6N8IRM7</accession>
<proteinExistence type="predicted"/>
<sequence length="460" mass="50759">MEQERQEFATGDDNNWVKARSSLVWIAAILVAFGSVWWIERESGKELIARRPGAPVQAAPAPAVLPASPDLPAALPAPRALTEQEKQWARTAWTYFERNTDPATGLASSVEGFPSTSLWDTASSLLALLAARDLGLVDQKAFDARMARALDALGRLPLYANALPNKTYDTRTLAMTDYRNQPAPAGIGWSAIDIGRLLVPLNAIAWQHPQHTEAARRAIARWNTAQLARDGQLWGLQAGEGGGPPQPVQEGRLGYEQYAARTLALMGLDVDVAADPMAHLQLVDIEGIAVPADRREPATHGAQNHVVSEPWILQGLEFGWTRQSREIAWRVYRAQEERFRKTGVKTAATEDHVDQPPYFVYNSLYNGGRRWVAVSEKGEEMPQLRTLSTKAAFGWHALLRTPYTTQLVDAVAGLNDPARGWYAGRYEAGDKPNQSVNANTNAVVLESLAYIVRGRLLQYR</sequence>
<name>A0A6N8IRM7_9BURK</name>
<dbReference type="Gene3D" id="1.50.10.140">
    <property type="match status" value="1"/>
</dbReference>
<dbReference type="Pfam" id="PF11329">
    <property type="entry name" value="DUF3131"/>
    <property type="match status" value="1"/>
</dbReference>
<gene>
    <name evidence="3" type="ORF">GON04_07985</name>
</gene>
<dbReference type="Proteomes" id="UP000469385">
    <property type="component" value="Unassembled WGS sequence"/>
</dbReference>
<dbReference type="InterPro" id="IPR021478">
    <property type="entry name" value="DUF3131"/>
</dbReference>
<reference evidence="3 4" key="1">
    <citation type="submission" date="2019-12" db="EMBL/GenBank/DDBJ databases">
        <authorList>
            <person name="Huq M.A."/>
        </authorList>
    </citation>
    <scope>NUCLEOTIDE SEQUENCE [LARGE SCALE GENOMIC DNA]</scope>
    <source>
        <strain evidence="3 4">MAH-25</strain>
    </source>
</reference>
<evidence type="ECO:0000256" key="1">
    <source>
        <dbReference type="SAM" id="Phobius"/>
    </source>
</evidence>